<dbReference type="PROSITE" id="PS51257">
    <property type="entry name" value="PROKAR_LIPOPROTEIN"/>
    <property type="match status" value="1"/>
</dbReference>
<feature type="region of interest" description="Disordered" evidence="1">
    <location>
        <begin position="151"/>
        <end position="177"/>
    </location>
</feature>
<evidence type="ECO:0008006" key="5">
    <source>
        <dbReference type="Google" id="ProtNLM"/>
    </source>
</evidence>
<keyword evidence="4" id="KW-1185">Reference proteome</keyword>
<comment type="caution">
    <text evidence="3">The sequence shown here is derived from an EMBL/GenBank/DDBJ whole genome shotgun (WGS) entry which is preliminary data.</text>
</comment>
<organism evidence="3 4">
    <name type="scientific">Nocardiopsis sediminis</name>
    <dbReference type="NCBI Taxonomy" id="1778267"/>
    <lineage>
        <taxon>Bacteria</taxon>
        <taxon>Bacillati</taxon>
        <taxon>Actinomycetota</taxon>
        <taxon>Actinomycetes</taxon>
        <taxon>Streptosporangiales</taxon>
        <taxon>Nocardiopsidaceae</taxon>
        <taxon>Nocardiopsis</taxon>
    </lineage>
</organism>
<name>A0ABV8FEW5_9ACTN</name>
<reference evidence="4" key="1">
    <citation type="journal article" date="2019" name="Int. J. Syst. Evol. Microbiol.">
        <title>The Global Catalogue of Microorganisms (GCM) 10K type strain sequencing project: providing services to taxonomists for standard genome sequencing and annotation.</title>
        <authorList>
            <consortium name="The Broad Institute Genomics Platform"/>
            <consortium name="The Broad Institute Genome Sequencing Center for Infectious Disease"/>
            <person name="Wu L."/>
            <person name="Ma J."/>
        </authorList>
    </citation>
    <scope>NUCLEOTIDE SEQUENCE [LARGE SCALE GENOMIC DNA]</scope>
    <source>
        <strain evidence="4">TBRC 1826</strain>
    </source>
</reference>
<feature type="region of interest" description="Disordered" evidence="1">
    <location>
        <begin position="23"/>
        <end position="64"/>
    </location>
</feature>
<keyword evidence="2" id="KW-0732">Signal</keyword>
<sequence length="177" mass="18992">MRTTHAAVIALVSPFVLLAGCSGAEGGPSDDGTSLPPAPEETQSVPAEETASAPPEASPSSGADVFVFNTYGDEPGRPDREPAGLTASEFTTFTGLTWRTWEPDSAEARGRLSGTWCLPGCQDRPYEVVVELTEPQDVEGTEYFTTYEITDSGDLPEDMRQRMTDADQGRLMLPTSR</sequence>
<accession>A0ABV8FEW5</accession>
<dbReference type="RefSeq" id="WP_378529477.1">
    <property type="nucleotide sequence ID" value="NZ_JBHSBH010000003.1"/>
</dbReference>
<feature type="compositionally biased region" description="Basic and acidic residues" evidence="1">
    <location>
        <begin position="157"/>
        <end position="168"/>
    </location>
</feature>
<evidence type="ECO:0000313" key="4">
    <source>
        <dbReference type="Proteomes" id="UP001595847"/>
    </source>
</evidence>
<dbReference type="Proteomes" id="UP001595847">
    <property type="component" value="Unassembled WGS sequence"/>
</dbReference>
<evidence type="ECO:0000256" key="2">
    <source>
        <dbReference type="SAM" id="SignalP"/>
    </source>
</evidence>
<protein>
    <recommendedName>
        <fullName evidence="5">Lipoprotein</fullName>
    </recommendedName>
</protein>
<proteinExistence type="predicted"/>
<gene>
    <name evidence="3" type="ORF">ACFOVU_01705</name>
</gene>
<feature type="compositionally biased region" description="Low complexity" evidence="1">
    <location>
        <begin position="46"/>
        <end position="61"/>
    </location>
</feature>
<dbReference type="EMBL" id="JBHSBH010000003">
    <property type="protein sequence ID" value="MFC3994614.1"/>
    <property type="molecule type" value="Genomic_DNA"/>
</dbReference>
<feature type="signal peptide" evidence="2">
    <location>
        <begin position="1"/>
        <end position="24"/>
    </location>
</feature>
<evidence type="ECO:0000313" key="3">
    <source>
        <dbReference type="EMBL" id="MFC3994614.1"/>
    </source>
</evidence>
<feature type="chain" id="PRO_5046084723" description="Lipoprotein" evidence="2">
    <location>
        <begin position="25"/>
        <end position="177"/>
    </location>
</feature>
<evidence type="ECO:0000256" key="1">
    <source>
        <dbReference type="SAM" id="MobiDB-lite"/>
    </source>
</evidence>